<name>A0A395JP93_9GAMM</name>
<organism evidence="2 3">
    <name type="scientific">Arenicella xantha</name>
    <dbReference type="NCBI Taxonomy" id="644221"/>
    <lineage>
        <taxon>Bacteria</taxon>
        <taxon>Pseudomonadati</taxon>
        <taxon>Pseudomonadota</taxon>
        <taxon>Gammaproteobacteria</taxon>
        <taxon>Arenicellales</taxon>
        <taxon>Arenicellaceae</taxon>
        <taxon>Arenicella</taxon>
    </lineage>
</organism>
<proteinExistence type="predicted"/>
<accession>A0A395JP93</accession>
<sequence>MNRFISKAKNRQNGQGMTEYIIIVALIAIAAIGVYSQFGKAIRGQMSGMTQELGGESADMTEVNKAVKGAKTNAKANNKLDNYNQTATTGTQ</sequence>
<keyword evidence="3" id="KW-1185">Reference proteome</keyword>
<evidence type="ECO:0000313" key="3">
    <source>
        <dbReference type="Proteomes" id="UP000253083"/>
    </source>
</evidence>
<dbReference type="InParanoid" id="A0A395JP93"/>
<reference evidence="2 3" key="1">
    <citation type="submission" date="2018-06" db="EMBL/GenBank/DDBJ databases">
        <title>Genomic Encyclopedia of Type Strains, Phase IV (KMG-IV): sequencing the most valuable type-strain genomes for metagenomic binning, comparative biology and taxonomic classification.</title>
        <authorList>
            <person name="Goeker M."/>
        </authorList>
    </citation>
    <scope>NUCLEOTIDE SEQUENCE [LARGE SCALE GENOMIC DNA]</scope>
    <source>
        <strain evidence="2 3">DSM 24032</strain>
    </source>
</reference>
<keyword evidence="1" id="KW-0812">Transmembrane</keyword>
<protein>
    <submittedName>
        <fullName evidence="2">Flp pilus assembly pilin Flp</fullName>
    </submittedName>
</protein>
<gene>
    <name evidence="2" type="ORF">DFR28_102808</name>
</gene>
<evidence type="ECO:0000256" key="1">
    <source>
        <dbReference type="SAM" id="Phobius"/>
    </source>
</evidence>
<feature type="transmembrane region" description="Helical" evidence="1">
    <location>
        <begin position="20"/>
        <end position="38"/>
    </location>
</feature>
<dbReference type="AlphaFoldDB" id="A0A395JP93"/>
<keyword evidence="1" id="KW-1133">Transmembrane helix</keyword>
<evidence type="ECO:0000313" key="2">
    <source>
        <dbReference type="EMBL" id="RBP51388.1"/>
    </source>
</evidence>
<keyword evidence="1" id="KW-0472">Membrane</keyword>
<dbReference type="RefSeq" id="WP_113954158.1">
    <property type="nucleotide sequence ID" value="NZ_QNRT01000002.1"/>
</dbReference>
<dbReference type="EMBL" id="QNRT01000002">
    <property type="protein sequence ID" value="RBP51388.1"/>
    <property type="molecule type" value="Genomic_DNA"/>
</dbReference>
<dbReference type="Proteomes" id="UP000253083">
    <property type="component" value="Unassembled WGS sequence"/>
</dbReference>
<comment type="caution">
    <text evidence="2">The sequence shown here is derived from an EMBL/GenBank/DDBJ whole genome shotgun (WGS) entry which is preliminary data.</text>
</comment>
<dbReference type="OrthoDB" id="8780887at2"/>